<dbReference type="EMBL" id="CP123872">
    <property type="protein sequence ID" value="WND02610.1"/>
    <property type="molecule type" value="Genomic_DNA"/>
</dbReference>
<dbReference type="SUPFAM" id="SSF53756">
    <property type="entry name" value="UDP-Glycosyltransferase/glycogen phosphorylase"/>
    <property type="match status" value="1"/>
</dbReference>
<keyword evidence="4" id="KW-1185">Reference proteome</keyword>
<keyword evidence="3" id="KW-0808">Transferase</keyword>
<name>A0AA52EDB8_9PROT</name>
<dbReference type="PANTHER" id="PTHR45947">
    <property type="entry name" value="SULFOQUINOVOSYL TRANSFERASE SQD2"/>
    <property type="match status" value="1"/>
</dbReference>
<dbReference type="AlphaFoldDB" id="A0AA52EDB8"/>
<dbReference type="EC" id="2.4.-.-" evidence="3"/>
<dbReference type="Pfam" id="PF00534">
    <property type="entry name" value="Glycos_transf_1"/>
    <property type="match status" value="1"/>
</dbReference>
<dbReference type="InterPro" id="IPR028098">
    <property type="entry name" value="Glyco_trans_4-like_N"/>
</dbReference>
<evidence type="ECO:0000259" key="1">
    <source>
        <dbReference type="Pfam" id="PF00534"/>
    </source>
</evidence>
<accession>A0AA52EDB8</accession>
<protein>
    <submittedName>
        <fullName evidence="3">Glycosyltransferase</fullName>
        <ecNumber evidence="3">2.4.-.-</ecNumber>
    </submittedName>
</protein>
<organism evidence="3 4">
    <name type="scientific">Temperatibacter marinus</name>
    <dbReference type="NCBI Taxonomy" id="1456591"/>
    <lineage>
        <taxon>Bacteria</taxon>
        <taxon>Pseudomonadati</taxon>
        <taxon>Pseudomonadota</taxon>
        <taxon>Alphaproteobacteria</taxon>
        <taxon>Kordiimonadales</taxon>
        <taxon>Temperatibacteraceae</taxon>
        <taxon>Temperatibacter</taxon>
    </lineage>
</organism>
<dbReference type="Proteomes" id="UP001268683">
    <property type="component" value="Chromosome"/>
</dbReference>
<feature type="domain" description="Glycosyl transferase family 1" evidence="1">
    <location>
        <begin position="226"/>
        <end position="376"/>
    </location>
</feature>
<dbReference type="GO" id="GO:0016757">
    <property type="term" value="F:glycosyltransferase activity"/>
    <property type="evidence" value="ECO:0007669"/>
    <property type="project" value="UniProtKB-KW"/>
</dbReference>
<gene>
    <name evidence="3" type="ORF">QGN29_13745</name>
</gene>
<evidence type="ECO:0000259" key="2">
    <source>
        <dbReference type="Pfam" id="PF13439"/>
    </source>
</evidence>
<dbReference type="InterPro" id="IPR001296">
    <property type="entry name" value="Glyco_trans_1"/>
</dbReference>
<evidence type="ECO:0000313" key="3">
    <source>
        <dbReference type="EMBL" id="WND02610.1"/>
    </source>
</evidence>
<sequence length="407" mass="45965">MKILLFSTLFPNAANPSLGVFVENRMQHLRKDCDVKVKVIAPVPWFPFRSKVFGVYGQYARAPKYEVRKGVEIWHPRYITVPKVGMRITPTTLYHAGLRAAKKMIAEGFDFDVIDAHYLFPDGIAAAKIAKELGKPFTMTARGSDVTEIGLMDPYRDWIKDACAAAGRVMTVSESLRQDLVDMTGENQKISTLRNGVDLTVFYPLDYKTSRKAILKEIGVDPSFNGKLIVSVGWLIPRKRHDLCIELMARVDKAHLLIIGVGPEETALKLLVESLGLEGRVHFIGRVDHERLKVYHSGVDLLMLMSEREGWPNVLLEAMACGTPVLARAVGGVEEFVNVPEAGLSVQTKTMEDIAQRYSQLMAAYPKREDVRRYAESYSWEETSKAQWRIFSELTPNRDDEKDDRKC</sequence>
<proteinExistence type="predicted"/>
<dbReference type="KEGG" id="tmk:QGN29_13745"/>
<reference evidence="3" key="1">
    <citation type="submission" date="2023-04" db="EMBL/GenBank/DDBJ databases">
        <title>Complete genome sequence of Temperatibacter marinus.</title>
        <authorList>
            <person name="Rong J.-C."/>
            <person name="Yi M.-L."/>
            <person name="Zhao Q."/>
        </authorList>
    </citation>
    <scope>NUCLEOTIDE SEQUENCE</scope>
    <source>
        <strain evidence="3">NBRC 110045</strain>
    </source>
</reference>
<dbReference type="RefSeq" id="WP_310798446.1">
    <property type="nucleotide sequence ID" value="NZ_CP123872.1"/>
</dbReference>
<dbReference type="PANTHER" id="PTHR45947:SF3">
    <property type="entry name" value="SULFOQUINOVOSYL TRANSFERASE SQD2"/>
    <property type="match status" value="1"/>
</dbReference>
<feature type="domain" description="Glycosyltransferase subfamily 4-like N-terminal" evidence="2">
    <location>
        <begin position="67"/>
        <end position="200"/>
    </location>
</feature>
<dbReference type="InterPro" id="IPR050194">
    <property type="entry name" value="Glycosyltransferase_grp1"/>
</dbReference>
<evidence type="ECO:0000313" key="4">
    <source>
        <dbReference type="Proteomes" id="UP001268683"/>
    </source>
</evidence>
<dbReference type="Gene3D" id="3.40.50.2000">
    <property type="entry name" value="Glycogen Phosphorylase B"/>
    <property type="match status" value="2"/>
</dbReference>
<dbReference type="Pfam" id="PF13439">
    <property type="entry name" value="Glyco_transf_4"/>
    <property type="match status" value="1"/>
</dbReference>
<keyword evidence="3" id="KW-0328">Glycosyltransferase</keyword>